<keyword evidence="3" id="KW-0677">Repeat</keyword>
<dbReference type="InterPro" id="IPR013087">
    <property type="entry name" value="Znf_C2H2_type"/>
</dbReference>
<comment type="subcellular location">
    <subcellularLocation>
        <location evidence="1">Nucleus</location>
    </subcellularLocation>
</comment>
<evidence type="ECO:0000313" key="9">
    <source>
        <dbReference type="Proteomes" id="UP000694865"/>
    </source>
</evidence>
<evidence type="ECO:0000256" key="4">
    <source>
        <dbReference type="ARBA" id="ARBA00022771"/>
    </source>
</evidence>
<dbReference type="Gene3D" id="3.30.160.60">
    <property type="entry name" value="Classic Zinc Finger"/>
    <property type="match status" value="3"/>
</dbReference>
<name>A0ABM0M2Q8_SACKO</name>
<dbReference type="PROSITE" id="PS50157">
    <property type="entry name" value="ZINC_FINGER_C2H2_2"/>
    <property type="match status" value="6"/>
</dbReference>
<feature type="domain" description="C2H2-type" evidence="8">
    <location>
        <begin position="98"/>
        <end position="120"/>
    </location>
</feature>
<feature type="domain" description="C2H2-type" evidence="8">
    <location>
        <begin position="222"/>
        <end position="249"/>
    </location>
</feature>
<keyword evidence="6" id="KW-0539">Nucleus</keyword>
<dbReference type="PROSITE" id="PS00028">
    <property type="entry name" value="ZINC_FINGER_C2H2_1"/>
    <property type="match status" value="5"/>
</dbReference>
<protein>
    <submittedName>
        <fullName evidence="10">Zinc finger protein 600-like</fullName>
    </submittedName>
</protein>
<feature type="domain" description="C2H2-type" evidence="8">
    <location>
        <begin position="194"/>
        <end position="221"/>
    </location>
</feature>
<dbReference type="GeneID" id="102810240"/>
<keyword evidence="4 7" id="KW-0863">Zinc-finger</keyword>
<evidence type="ECO:0000256" key="1">
    <source>
        <dbReference type="ARBA" id="ARBA00004123"/>
    </source>
</evidence>
<dbReference type="SMART" id="SM00355">
    <property type="entry name" value="ZnF_C2H2"/>
    <property type="match status" value="7"/>
</dbReference>
<evidence type="ECO:0000259" key="8">
    <source>
        <dbReference type="PROSITE" id="PS50157"/>
    </source>
</evidence>
<dbReference type="PANTHER" id="PTHR24394">
    <property type="entry name" value="ZINC FINGER PROTEIN"/>
    <property type="match status" value="1"/>
</dbReference>
<evidence type="ECO:0000313" key="10">
    <source>
        <dbReference type="RefSeq" id="XP_006814299.1"/>
    </source>
</evidence>
<dbReference type="PANTHER" id="PTHR24394:SF29">
    <property type="entry name" value="MYONEURIN"/>
    <property type="match status" value="1"/>
</dbReference>
<accession>A0ABM0M2Q8</accession>
<dbReference type="Proteomes" id="UP000694865">
    <property type="component" value="Unplaced"/>
</dbReference>
<proteinExistence type="predicted"/>
<feature type="domain" description="C2H2-type" evidence="8">
    <location>
        <begin position="250"/>
        <end position="277"/>
    </location>
</feature>
<dbReference type="SUPFAM" id="SSF57667">
    <property type="entry name" value="beta-beta-alpha zinc fingers"/>
    <property type="match status" value="2"/>
</dbReference>
<evidence type="ECO:0000256" key="7">
    <source>
        <dbReference type="PROSITE-ProRule" id="PRU00042"/>
    </source>
</evidence>
<evidence type="ECO:0000256" key="6">
    <source>
        <dbReference type="ARBA" id="ARBA00023242"/>
    </source>
</evidence>
<keyword evidence="5" id="KW-0862">Zinc</keyword>
<organism evidence="9 10">
    <name type="scientific">Saccoglossus kowalevskii</name>
    <name type="common">Acorn worm</name>
    <dbReference type="NCBI Taxonomy" id="10224"/>
    <lineage>
        <taxon>Eukaryota</taxon>
        <taxon>Metazoa</taxon>
        <taxon>Hemichordata</taxon>
        <taxon>Enteropneusta</taxon>
        <taxon>Harrimaniidae</taxon>
        <taxon>Saccoglossus</taxon>
    </lineage>
</organism>
<dbReference type="RefSeq" id="XP_006814299.1">
    <property type="nucleotide sequence ID" value="XM_006814236.1"/>
</dbReference>
<gene>
    <name evidence="10" type="primary">LOC102810240</name>
</gene>
<keyword evidence="2" id="KW-0479">Metal-binding</keyword>
<feature type="domain" description="C2H2-type" evidence="8">
    <location>
        <begin position="27"/>
        <end position="54"/>
    </location>
</feature>
<dbReference type="Pfam" id="PF00096">
    <property type="entry name" value="zf-C2H2"/>
    <property type="match status" value="1"/>
</dbReference>
<keyword evidence="9" id="KW-1185">Reference proteome</keyword>
<evidence type="ECO:0000256" key="2">
    <source>
        <dbReference type="ARBA" id="ARBA00022723"/>
    </source>
</evidence>
<evidence type="ECO:0000256" key="3">
    <source>
        <dbReference type="ARBA" id="ARBA00022737"/>
    </source>
</evidence>
<sequence length="466" mass="53963">MHEREVLQTCGDKIVGDCFKDEDLDSVMCDICGENLEDNIKFKHHMKLHSNDSKVGEEIEQTATESPLKCERTPCTQSREITFSRADSPLCNIVSFERLCEVCGEIFGRLDEFENHKREHIQCLDDISEVNIADWNNVQQNYSKPDKKISDKKIVVVVKPPKRIKSKQADLKCYTDLHKKYSGTKHADMLHRKYSCKVCGQLFGGSHAINSHMRKHSNVVQYKCGVCCKRFQRKHDINRHMKTHSKTSKYPCEHCVRTFAKQALVNIHCEKHHFKKSNQCNHRRGLTPEKVNSSIKVTKMQHTYTCVKCQTHFYSHKVYKSHMFSHAHKPYKCAICGECFRSERNLNQHLLNHEKMDTHNSYVYRVNNTNLTMEQPKRKLEDPSTSASPPAESFLKLNSSKYTDVCVGVKVLKPDDCGKGLSHKCVDLSLLEERPYEYETCSDQTSLHLISFETSAFDSFRLKFKV</sequence>
<feature type="domain" description="C2H2-type" evidence="8">
    <location>
        <begin position="331"/>
        <end position="358"/>
    </location>
</feature>
<evidence type="ECO:0000256" key="5">
    <source>
        <dbReference type="ARBA" id="ARBA00022833"/>
    </source>
</evidence>
<dbReference type="InterPro" id="IPR036236">
    <property type="entry name" value="Znf_C2H2_sf"/>
</dbReference>
<reference evidence="10" key="1">
    <citation type="submission" date="2025-08" db="UniProtKB">
        <authorList>
            <consortium name="RefSeq"/>
        </authorList>
    </citation>
    <scope>IDENTIFICATION</scope>
    <source>
        <tissue evidence="10">Testes</tissue>
    </source>
</reference>